<name>A0AAD4YME5_PRUDU</name>
<keyword evidence="2" id="KW-1185">Reference proteome</keyword>
<evidence type="ECO:0000313" key="2">
    <source>
        <dbReference type="Proteomes" id="UP001054821"/>
    </source>
</evidence>
<proteinExistence type="predicted"/>
<sequence>MHHFEIIKALRLLGSTVDILGCGETAFKEFAQLVDWIFELSRRHSKSSAYIEALGDVNVDVTHNLICQHEEFLNTKLALETELIEMNLEISLEHQNEQATQLQQSRIDAKEALLPQIGSTRLSMKAQER</sequence>
<dbReference type="AlphaFoldDB" id="A0AAD4YME5"/>
<reference evidence="1 2" key="1">
    <citation type="journal article" date="2022" name="G3 (Bethesda)">
        <title>Whole-genome sequence and methylome profiling of the almond [Prunus dulcis (Mill.) D.A. Webb] cultivar 'Nonpareil'.</title>
        <authorList>
            <person name="D'Amico-Willman K.M."/>
            <person name="Ouma W.Z."/>
            <person name="Meulia T."/>
            <person name="Sideli G.M."/>
            <person name="Gradziel T.M."/>
            <person name="Fresnedo-Ramirez J."/>
        </authorList>
    </citation>
    <scope>NUCLEOTIDE SEQUENCE [LARGE SCALE GENOMIC DNA]</scope>
    <source>
        <strain evidence="1">Clone GOH B32 T37-40</strain>
    </source>
</reference>
<dbReference type="Proteomes" id="UP001054821">
    <property type="component" value="Chromosome 8"/>
</dbReference>
<dbReference type="EMBL" id="JAJFAZ020000008">
    <property type="protein sequence ID" value="KAI5313718.1"/>
    <property type="molecule type" value="Genomic_DNA"/>
</dbReference>
<evidence type="ECO:0000313" key="1">
    <source>
        <dbReference type="EMBL" id="KAI5313718.1"/>
    </source>
</evidence>
<organism evidence="1 2">
    <name type="scientific">Prunus dulcis</name>
    <name type="common">Almond</name>
    <name type="synonym">Amygdalus dulcis</name>
    <dbReference type="NCBI Taxonomy" id="3755"/>
    <lineage>
        <taxon>Eukaryota</taxon>
        <taxon>Viridiplantae</taxon>
        <taxon>Streptophyta</taxon>
        <taxon>Embryophyta</taxon>
        <taxon>Tracheophyta</taxon>
        <taxon>Spermatophyta</taxon>
        <taxon>Magnoliopsida</taxon>
        <taxon>eudicotyledons</taxon>
        <taxon>Gunneridae</taxon>
        <taxon>Pentapetalae</taxon>
        <taxon>rosids</taxon>
        <taxon>fabids</taxon>
        <taxon>Rosales</taxon>
        <taxon>Rosaceae</taxon>
        <taxon>Amygdaloideae</taxon>
        <taxon>Amygdaleae</taxon>
        <taxon>Prunus</taxon>
    </lineage>
</organism>
<protein>
    <submittedName>
        <fullName evidence="1">Uncharacterized protein</fullName>
    </submittedName>
</protein>
<accession>A0AAD4YME5</accession>
<comment type="caution">
    <text evidence="1">The sequence shown here is derived from an EMBL/GenBank/DDBJ whole genome shotgun (WGS) entry which is preliminary data.</text>
</comment>
<gene>
    <name evidence="1" type="ORF">L3X38_042894</name>
</gene>